<evidence type="ECO:0000313" key="2">
    <source>
        <dbReference type="Proteomes" id="UP000266183"/>
    </source>
</evidence>
<gene>
    <name evidence="1" type="ORF">D4L85_02120</name>
</gene>
<dbReference type="AlphaFoldDB" id="A0A385SJ87"/>
<organism evidence="1 2">
    <name type="scientific">Chryseolinea soli</name>
    <dbReference type="NCBI Taxonomy" id="2321403"/>
    <lineage>
        <taxon>Bacteria</taxon>
        <taxon>Pseudomonadati</taxon>
        <taxon>Bacteroidota</taxon>
        <taxon>Cytophagia</taxon>
        <taxon>Cytophagales</taxon>
        <taxon>Fulvivirgaceae</taxon>
        <taxon>Chryseolinea</taxon>
    </lineage>
</organism>
<keyword evidence="2" id="KW-1185">Reference proteome</keyword>
<protein>
    <submittedName>
        <fullName evidence="1">DUF488 domain-containing protein</fullName>
    </submittedName>
</protein>
<dbReference type="InterPro" id="IPR007438">
    <property type="entry name" value="DUF488"/>
</dbReference>
<proteinExistence type="predicted"/>
<reference evidence="2" key="1">
    <citation type="submission" date="2018-09" db="EMBL/GenBank/DDBJ databases">
        <title>Chryseolinea sp. KIS68-18 isolated from soil.</title>
        <authorList>
            <person name="Weon H.-Y."/>
            <person name="Kwon S.-W."/>
            <person name="Lee S.A."/>
        </authorList>
    </citation>
    <scope>NUCLEOTIDE SEQUENCE [LARGE SCALE GENOMIC DNA]</scope>
    <source>
        <strain evidence="2">KIS68-18</strain>
    </source>
</reference>
<dbReference type="Proteomes" id="UP000266183">
    <property type="component" value="Chromosome"/>
</dbReference>
<dbReference type="OrthoDB" id="9810084at2"/>
<evidence type="ECO:0000313" key="1">
    <source>
        <dbReference type="EMBL" id="AYB29450.1"/>
    </source>
</evidence>
<sequence>MFYRRKIVLGLLQLYKNRLDKISVQKLVFLVTLEQKNPVFEFVPFKYGCYSYSLTADIAAMARRGQVAEDKTHISKIDEIDYLSELKADDKAFLMRVKNAYGHFNSDDLMRHIYLTHPLYAINSTKAPELLTKQEYGRVESSRPMGHGTTLFTIGYEGISFENYLMRLVQNDVKVLVDVRNNPISMKFGFSKSQLKRSCENLGILYVHVPEVGIKSAKRQTLNSQADYDKLFAAYRCDDLPQTGKFQDNILELLKQHKRIALTCFEANICQCHRKPLAEAIAKRSGFEYELKHI</sequence>
<dbReference type="Pfam" id="PF04343">
    <property type="entry name" value="DUF488"/>
    <property type="match status" value="1"/>
</dbReference>
<dbReference type="RefSeq" id="WP_119752766.1">
    <property type="nucleotide sequence ID" value="NZ_CP032382.1"/>
</dbReference>
<dbReference type="PANTHER" id="PTHR39337:SF1">
    <property type="entry name" value="BLR5642 PROTEIN"/>
    <property type="match status" value="1"/>
</dbReference>
<dbReference type="KEGG" id="chk:D4L85_02120"/>
<dbReference type="EMBL" id="CP032382">
    <property type="protein sequence ID" value="AYB29450.1"/>
    <property type="molecule type" value="Genomic_DNA"/>
</dbReference>
<accession>A0A385SJ87</accession>
<name>A0A385SJ87_9BACT</name>
<dbReference type="PANTHER" id="PTHR39337">
    <property type="entry name" value="BLR5642 PROTEIN"/>
    <property type="match status" value="1"/>
</dbReference>